<dbReference type="Proteomes" id="UP000248423">
    <property type="component" value="Unassembled WGS sequence"/>
</dbReference>
<evidence type="ECO:0000259" key="1">
    <source>
        <dbReference type="Pfam" id="PF06985"/>
    </source>
</evidence>
<reference evidence="2 3" key="1">
    <citation type="submission" date="2018-02" db="EMBL/GenBank/DDBJ databases">
        <title>The genomes of Aspergillus section Nigri reveals drivers in fungal speciation.</title>
        <authorList>
            <consortium name="DOE Joint Genome Institute"/>
            <person name="Vesth T.C."/>
            <person name="Nybo J."/>
            <person name="Theobald S."/>
            <person name="Brandl J."/>
            <person name="Frisvad J.C."/>
            <person name="Nielsen K.F."/>
            <person name="Lyhne E.K."/>
            <person name="Kogle M.E."/>
            <person name="Kuo A."/>
            <person name="Riley R."/>
            <person name="Clum A."/>
            <person name="Nolan M."/>
            <person name="Lipzen A."/>
            <person name="Salamov A."/>
            <person name="Henrissat B."/>
            <person name="Wiebenga A."/>
            <person name="De vries R.P."/>
            <person name="Grigoriev I.V."/>
            <person name="Mortensen U.H."/>
            <person name="Andersen M.R."/>
            <person name="Baker S.E."/>
        </authorList>
    </citation>
    <scope>NUCLEOTIDE SEQUENCE [LARGE SCALE GENOMIC DNA]</scope>
    <source>
        <strain evidence="2 3">CBS 121057</strain>
    </source>
</reference>
<proteinExistence type="predicted"/>
<dbReference type="AlphaFoldDB" id="A0A319DVT1"/>
<feature type="domain" description="Heterokaryon incompatibility" evidence="1">
    <location>
        <begin position="211"/>
        <end position="366"/>
    </location>
</feature>
<dbReference type="PANTHER" id="PTHR33112:SF16">
    <property type="entry name" value="HETEROKARYON INCOMPATIBILITY DOMAIN-CONTAINING PROTEIN"/>
    <property type="match status" value="1"/>
</dbReference>
<organism evidence="2 3">
    <name type="scientific">Aspergillus sclerotiicarbonarius (strain CBS 121057 / IBT 28362)</name>
    <dbReference type="NCBI Taxonomy" id="1448318"/>
    <lineage>
        <taxon>Eukaryota</taxon>
        <taxon>Fungi</taxon>
        <taxon>Dikarya</taxon>
        <taxon>Ascomycota</taxon>
        <taxon>Pezizomycotina</taxon>
        <taxon>Eurotiomycetes</taxon>
        <taxon>Eurotiomycetidae</taxon>
        <taxon>Eurotiales</taxon>
        <taxon>Aspergillaceae</taxon>
        <taxon>Aspergillus</taxon>
        <taxon>Aspergillus subgen. Circumdati</taxon>
    </lineage>
</organism>
<dbReference type="PANTHER" id="PTHR33112">
    <property type="entry name" value="DOMAIN PROTEIN, PUTATIVE-RELATED"/>
    <property type="match status" value="1"/>
</dbReference>
<protein>
    <submittedName>
        <fullName evidence="2">Heterokaryon incompatibility protein</fullName>
    </submittedName>
</protein>
<sequence>MAMDSEPDRDSDRACPHTRLREGRDILGIDQVSITRFFENAPTCMDCNLLLQDIEAVKPGWVAENKELGLVDYQAYTADDKLYRIVPEFKLHVQKSGDAKDVDSSSHPATFFHFLRGATNVCYEGPDREGWPSDNADYAERYVTESLDVVEDSSSPAAFKRAQQWLSYCEEHDEACHPPNPGFVPRRLVDVGSWDGSREPFLFEPTTPVRYACLSYCWGKDLDQVLTTTTNNIHSHYQAIALSALPLALQDAIMVCRNLKIPNLWVDSICIVQDDMQAWLQDASTMHDVYLNSYLTIAVMEPNSCKSKFLGKQRFGDPSWQQLFRPCLPNTGKETTPMDWWIRPGKYPISHEHRFSLDQRGWCLQESVLPNRRLCYTGNEMIWGCVCRQVCECGHTVAPQMPMDTTPDYGQLGGLLKSRILKGDFSLDKLRVVGQGCNRSIARTQLSPHHVVYQSWRNLVTDYSYRSLSKKHDRLRAISGLARMVWDHLQHESDMRDEETDATRCVTVEASRPAGRAMKWWRRVTGRHLPTTEPSEQYLAGLWKWEVHFDLAWEVQPLEDSVEAPESGEESLHEAGYSVPSWSWASVERPVTCRFSDFLPDWQYPEHPRRLQDQCILENAFCQNELPEDPMSAVTGGHIVLRGTLAPVELLRRNRDERSWDSWYHSYCIKQPGIFCLDYGRAGGEGDAGQT</sequence>
<dbReference type="OrthoDB" id="5362512at2759"/>
<evidence type="ECO:0000313" key="3">
    <source>
        <dbReference type="Proteomes" id="UP000248423"/>
    </source>
</evidence>
<dbReference type="InterPro" id="IPR010730">
    <property type="entry name" value="HET"/>
</dbReference>
<gene>
    <name evidence="2" type="ORF">BO78DRAFT_433337</name>
</gene>
<dbReference type="EMBL" id="KZ826405">
    <property type="protein sequence ID" value="PYI01882.1"/>
    <property type="molecule type" value="Genomic_DNA"/>
</dbReference>
<keyword evidence="3" id="KW-1185">Reference proteome</keyword>
<name>A0A319DVT1_ASPSB</name>
<accession>A0A319DVT1</accession>
<dbReference type="VEuPathDB" id="FungiDB:BO78DRAFT_433337"/>
<dbReference type="Pfam" id="PF06985">
    <property type="entry name" value="HET"/>
    <property type="match status" value="1"/>
</dbReference>
<evidence type="ECO:0000313" key="2">
    <source>
        <dbReference type="EMBL" id="PYI01882.1"/>
    </source>
</evidence>